<reference evidence="1 2" key="1">
    <citation type="submission" date="2024-10" db="EMBL/GenBank/DDBJ databases">
        <title>The Natural Products Discovery Center: Release of the First 8490 Sequenced Strains for Exploring Actinobacteria Biosynthetic Diversity.</title>
        <authorList>
            <person name="Kalkreuter E."/>
            <person name="Kautsar S.A."/>
            <person name="Yang D."/>
            <person name="Bader C.D."/>
            <person name="Teijaro C.N."/>
            <person name="Fluegel L."/>
            <person name="Davis C.M."/>
            <person name="Simpson J.R."/>
            <person name="Lauterbach L."/>
            <person name="Steele A.D."/>
            <person name="Gui C."/>
            <person name="Meng S."/>
            <person name="Li G."/>
            <person name="Viehrig K."/>
            <person name="Ye F."/>
            <person name="Su P."/>
            <person name="Kiefer A.F."/>
            <person name="Nichols A."/>
            <person name="Cepeda A.J."/>
            <person name="Yan W."/>
            <person name="Fan B."/>
            <person name="Jiang Y."/>
            <person name="Adhikari A."/>
            <person name="Zheng C.-J."/>
            <person name="Schuster L."/>
            <person name="Cowan T.M."/>
            <person name="Smanski M.J."/>
            <person name="Chevrette M.G."/>
            <person name="De Carvalho L.P.S."/>
            <person name="Shen B."/>
        </authorList>
    </citation>
    <scope>NUCLEOTIDE SEQUENCE [LARGE SCALE GENOMIC DNA]</scope>
    <source>
        <strain evidence="1 2">NPDC077409</strain>
    </source>
</reference>
<evidence type="ECO:0000313" key="2">
    <source>
        <dbReference type="Proteomes" id="UP001614338"/>
    </source>
</evidence>
<name>A0ABW8BNT7_9GAMM</name>
<evidence type="ECO:0000313" key="1">
    <source>
        <dbReference type="EMBL" id="MFI8748884.1"/>
    </source>
</evidence>
<dbReference type="EMBL" id="JBITWC010000003">
    <property type="protein sequence ID" value="MFI8748884.1"/>
    <property type="molecule type" value="Genomic_DNA"/>
</dbReference>
<protein>
    <recommendedName>
        <fullName evidence="3">HTH psq-type domain-containing protein</fullName>
    </recommendedName>
</protein>
<evidence type="ECO:0008006" key="3">
    <source>
        <dbReference type="Google" id="ProtNLM"/>
    </source>
</evidence>
<comment type="caution">
    <text evidence="1">The sequence shown here is derived from an EMBL/GenBank/DDBJ whole genome shotgun (WGS) entry which is preliminary data.</text>
</comment>
<dbReference type="Proteomes" id="UP001614338">
    <property type="component" value="Unassembled WGS sequence"/>
</dbReference>
<sequence>MSAIYVNDPANGESVTLSELGRRYGLSPACLSRRYERGYRGKKLVELVSREEVARAKHAEYREKLERQQQLVDANTAALMRPLNHIADVSKMVGGSQHV</sequence>
<proteinExistence type="predicted"/>
<gene>
    <name evidence="1" type="ORF">ACIGG6_02595</name>
</gene>
<accession>A0ABW8BNT7</accession>
<dbReference type="RefSeq" id="WP_399841956.1">
    <property type="nucleotide sequence ID" value="NZ_JBITWC010000003.1"/>
</dbReference>
<keyword evidence="2" id="KW-1185">Reference proteome</keyword>
<organism evidence="1 2">
    <name type="scientific">Vreelandella lionensis</name>
    <dbReference type="NCBI Taxonomy" id="1144478"/>
    <lineage>
        <taxon>Bacteria</taxon>
        <taxon>Pseudomonadati</taxon>
        <taxon>Pseudomonadota</taxon>
        <taxon>Gammaproteobacteria</taxon>
        <taxon>Oceanospirillales</taxon>
        <taxon>Halomonadaceae</taxon>
        <taxon>Vreelandella</taxon>
    </lineage>
</organism>